<feature type="domain" description="Serine aminopeptidase S33" evidence="1">
    <location>
        <begin position="47"/>
        <end position="285"/>
    </location>
</feature>
<dbReference type="InterPro" id="IPR000073">
    <property type="entry name" value="AB_hydrolase_1"/>
</dbReference>
<dbReference type="AlphaFoldDB" id="A0A7W3M0N5"/>
<keyword evidence="3" id="KW-1185">Reference proteome</keyword>
<name>A0A7W3M0N5_ACTNM</name>
<dbReference type="InterPro" id="IPR022742">
    <property type="entry name" value="Hydrolase_4"/>
</dbReference>
<dbReference type="Proteomes" id="UP000572680">
    <property type="component" value="Unassembled WGS sequence"/>
</dbReference>
<dbReference type="RefSeq" id="WP_182849558.1">
    <property type="nucleotide sequence ID" value="NZ_BAAALP010000114.1"/>
</dbReference>
<dbReference type="Gene3D" id="3.40.50.1820">
    <property type="entry name" value="alpha/beta hydrolase"/>
    <property type="match status" value="1"/>
</dbReference>
<gene>
    <name evidence="2" type="ORF">HNR61_009471</name>
</gene>
<organism evidence="2 3">
    <name type="scientific">Actinomadura namibiensis</name>
    <dbReference type="NCBI Taxonomy" id="182080"/>
    <lineage>
        <taxon>Bacteria</taxon>
        <taxon>Bacillati</taxon>
        <taxon>Actinomycetota</taxon>
        <taxon>Actinomycetes</taxon>
        <taxon>Streptosporangiales</taxon>
        <taxon>Thermomonosporaceae</taxon>
        <taxon>Actinomadura</taxon>
    </lineage>
</organism>
<sequence>MRDDYLRFLPEDLRPSPGLRPRSTRWRWRDLDLHVERVERPGAALRLLVLHGAGGHAGALWPLAGMAAELGLEVVVPDLPGYGRTRVPRPGRVRYPDWVGCVTDLVTAEKAADPRPLVLFGASMGGMLAYDVAARTGLAAAVVATCLLDPRRDAVRAAVGRHRSLVPATLPLLRLLAPVIDDLRVPIRLVARMNAIANDPALARLVARDRLGGGSRVPLGFVRSYLESAPAVEPEEFTSCPVLLAHPGADRWTPIGLSRAFFDRIAAPKRLMVLDNAGHYPVEEPGVRRLADAFDLLRADIGHHDGESHVGRTERA</sequence>
<dbReference type="Pfam" id="PF12146">
    <property type="entry name" value="Hydrolase_4"/>
    <property type="match status" value="1"/>
</dbReference>
<keyword evidence="2" id="KW-0378">Hydrolase</keyword>
<comment type="caution">
    <text evidence="2">The sequence shown here is derived from an EMBL/GenBank/DDBJ whole genome shotgun (WGS) entry which is preliminary data.</text>
</comment>
<evidence type="ECO:0000313" key="2">
    <source>
        <dbReference type="EMBL" id="MBA8957771.1"/>
    </source>
</evidence>
<reference evidence="2 3" key="1">
    <citation type="submission" date="2020-08" db="EMBL/GenBank/DDBJ databases">
        <title>Genomic Encyclopedia of Type Strains, Phase IV (KMG-IV): sequencing the most valuable type-strain genomes for metagenomic binning, comparative biology and taxonomic classification.</title>
        <authorList>
            <person name="Goeker M."/>
        </authorList>
    </citation>
    <scope>NUCLEOTIDE SEQUENCE [LARGE SCALE GENOMIC DNA]</scope>
    <source>
        <strain evidence="2 3">DSM 44197</strain>
    </source>
</reference>
<evidence type="ECO:0000313" key="3">
    <source>
        <dbReference type="Proteomes" id="UP000572680"/>
    </source>
</evidence>
<dbReference type="GO" id="GO:0016787">
    <property type="term" value="F:hydrolase activity"/>
    <property type="evidence" value="ECO:0007669"/>
    <property type="project" value="UniProtKB-KW"/>
</dbReference>
<dbReference type="PRINTS" id="PR00111">
    <property type="entry name" value="ABHYDROLASE"/>
</dbReference>
<evidence type="ECO:0000259" key="1">
    <source>
        <dbReference type="Pfam" id="PF12146"/>
    </source>
</evidence>
<protein>
    <submittedName>
        <fullName evidence="2">Alpha-beta hydrolase superfamily lysophospholipase</fullName>
    </submittedName>
</protein>
<dbReference type="EMBL" id="JACJIA010000031">
    <property type="protein sequence ID" value="MBA8957771.1"/>
    <property type="molecule type" value="Genomic_DNA"/>
</dbReference>
<dbReference type="PANTHER" id="PTHR43689">
    <property type="entry name" value="HYDROLASE"/>
    <property type="match status" value="1"/>
</dbReference>
<dbReference type="SUPFAM" id="SSF53474">
    <property type="entry name" value="alpha/beta-Hydrolases"/>
    <property type="match status" value="1"/>
</dbReference>
<dbReference type="InterPro" id="IPR029058">
    <property type="entry name" value="AB_hydrolase_fold"/>
</dbReference>
<dbReference type="PANTHER" id="PTHR43689:SF8">
    <property type="entry name" value="ALPHA_BETA-HYDROLASES SUPERFAMILY PROTEIN"/>
    <property type="match status" value="1"/>
</dbReference>
<proteinExistence type="predicted"/>
<accession>A0A7W3M0N5</accession>